<feature type="region of interest" description="Disordered" evidence="1">
    <location>
        <begin position="193"/>
        <end position="216"/>
    </location>
</feature>
<accession>A0A8S5LMH9</accession>
<protein>
    <submittedName>
        <fullName evidence="2">Uncharacterized protein</fullName>
    </submittedName>
</protein>
<name>A0A8S5LMH9_9CAUD</name>
<dbReference type="EMBL" id="BK015876">
    <property type="protein sequence ID" value="DAD71091.1"/>
    <property type="molecule type" value="Genomic_DNA"/>
</dbReference>
<organism evidence="2">
    <name type="scientific">Podoviridae sp. ctiuS14</name>
    <dbReference type="NCBI Taxonomy" id="2827620"/>
    <lineage>
        <taxon>Viruses</taxon>
        <taxon>Duplodnaviria</taxon>
        <taxon>Heunggongvirae</taxon>
        <taxon>Uroviricota</taxon>
        <taxon>Caudoviricetes</taxon>
    </lineage>
</organism>
<evidence type="ECO:0000313" key="2">
    <source>
        <dbReference type="EMBL" id="DAD71091.1"/>
    </source>
</evidence>
<sequence length="216" mass="24763">MAFFTPKVDTKAIAESDFEYIKQSGIYDCKIKFISVKVNDHGARSLDFNVEYKGSTLTLYGLKLDDNKGNEHFQRKVFNKLCIIAGLESIDEPVERTEIVGKDRKEQEFKVLDQFDEFEVKIRIRYRYSKYEGKIRENPEIMGFYRIEDGATAAEIVNDTEPGVQLEKDLKYASENKYDDGLTIAEVEAWKAEGKNKDSGTAQPSEPAKKSNPFKK</sequence>
<reference evidence="2" key="1">
    <citation type="journal article" date="2021" name="Proc. Natl. Acad. Sci. U.S.A.">
        <title>A Catalog of Tens of Thousands of Viruses from Human Metagenomes Reveals Hidden Associations with Chronic Diseases.</title>
        <authorList>
            <person name="Tisza M.J."/>
            <person name="Buck C.B."/>
        </authorList>
    </citation>
    <scope>NUCLEOTIDE SEQUENCE</scope>
    <source>
        <strain evidence="2">CtiuS14</strain>
    </source>
</reference>
<proteinExistence type="predicted"/>
<evidence type="ECO:0000256" key="1">
    <source>
        <dbReference type="SAM" id="MobiDB-lite"/>
    </source>
</evidence>